<organism evidence="3 4">
    <name type="scientific">Pelagicoccus mobilis</name>
    <dbReference type="NCBI Taxonomy" id="415221"/>
    <lineage>
        <taxon>Bacteria</taxon>
        <taxon>Pseudomonadati</taxon>
        <taxon>Verrucomicrobiota</taxon>
        <taxon>Opitutia</taxon>
        <taxon>Puniceicoccales</taxon>
        <taxon>Pelagicoccaceae</taxon>
        <taxon>Pelagicoccus</taxon>
    </lineage>
</organism>
<evidence type="ECO:0000256" key="1">
    <source>
        <dbReference type="SAM" id="Phobius"/>
    </source>
</evidence>
<dbReference type="Proteomes" id="UP000617628">
    <property type="component" value="Unassembled WGS sequence"/>
</dbReference>
<keyword evidence="1" id="KW-0472">Membrane</keyword>
<keyword evidence="1" id="KW-0812">Transmembrane</keyword>
<proteinExistence type="predicted"/>
<keyword evidence="2" id="KW-0732">Signal</keyword>
<feature type="signal peptide" evidence="2">
    <location>
        <begin position="1"/>
        <end position="28"/>
    </location>
</feature>
<evidence type="ECO:0000256" key="2">
    <source>
        <dbReference type="SAM" id="SignalP"/>
    </source>
</evidence>
<evidence type="ECO:0000313" key="3">
    <source>
        <dbReference type="EMBL" id="MBK1878557.1"/>
    </source>
</evidence>
<comment type="caution">
    <text evidence="3">The sequence shown here is derived from an EMBL/GenBank/DDBJ whole genome shotgun (WGS) entry which is preliminary data.</text>
</comment>
<keyword evidence="1" id="KW-1133">Transmembrane helix</keyword>
<protein>
    <submittedName>
        <fullName evidence="3">Uncharacterized protein</fullName>
    </submittedName>
</protein>
<feature type="chain" id="PRO_5037089753" evidence="2">
    <location>
        <begin position="29"/>
        <end position="75"/>
    </location>
</feature>
<sequence length="75" mass="8254">MKISRSSSSVRLAFFLIAALSLVSVSQACSVCVVGKEEARTAYYATTAILSFLPLIMIGGVVYYIFKKNRKIQKD</sequence>
<name>A0A934VQP3_9BACT</name>
<feature type="transmembrane region" description="Helical" evidence="1">
    <location>
        <begin position="44"/>
        <end position="66"/>
    </location>
</feature>
<dbReference type="RefSeq" id="WP_200356769.1">
    <property type="nucleotide sequence ID" value="NZ_JAENIL010000032.1"/>
</dbReference>
<reference evidence="3" key="1">
    <citation type="submission" date="2021-01" db="EMBL/GenBank/DDBJ databases">
        <title>Modified the classification status of verrucomicrobia.</title>
        <authorList>
            <person name="Feng X."/>
        </authorList>
    </citation>
    <scope>NUCLEOTIDE SEQUENCE</scope>
    <source>
        <strain evidence="3">KCTC 13126</strain>
    </source>
</reference>
<keyword evidence="4" id="KW-1185">Reference proteome</keyword>
<gene>
    <name evidence="3" type="ORF">JIN87_16875</name>
</gene>
<dbReference type="AlphaFoldDB" id="A0A934VQP3"/>
<dbReference type="PROSITE" id="PS51257">
    <property type="entry name" value="PROKAR_LIPOPROTEIN"/>
    <property type="match status" value="1"/>
</dbReference>
<accession>A0A934VQP3</accession>
<evidence type="ECO:0000313" key="4">
    <source>
        <dbReference type="Proteomes" id="UP000617628"/>
    </source>
</evidence>
<dbReference type="EMBL" id="JAENIL010000032">
    <property type="protein sequence ID" value="MBK1878557.1"/>
    <property type="molecule type" value="Genomic_DNA"/>
</dbReference>